<dbReference type="AlphaFoldDB" id="A0A0A8ZFV0"/>
<reference evidence="1" key="2">
    <citation type="journal article" date="2015" name="Data Brief">
        <title>Shoot transcriptome of the giant reed, Arundo donax.</title>
        <authorList>
            <person name="Barrero R.A."/>
            <person name="Guerrero F.D."/>
            <person name="Moolhuijzen P."/>
            <person name="Goolsby J.A."/>
            <person name="Tidwell J."/>
            <person name="Bellgard S.E."/>
            <person name="Bellgard M.I."/>
        </authorList>
    </citation>
    <scope>NUCLEOTIDE SEQUENCE</scope>
    <source>
        <tissue evidence="1">Shoot tissue taken approximately 20 cm above the soil surface</tissue>
    </source>
</reference>
<organism evidence="1">
    <name type="scientific">Arundo donax</name>
    <name type="common">Giant reed</name>
    <name type="synonym">Donax arundinaceus</name>
    <dbReference type="NCBI Taxonomy" id="35708"/>
    <lineage>
        <taxon>Eukaryota</taxon>
        <taxon>Viridiplantae</taxon>
        <taxon>Streptophyta</taxon>
        <taxon>Embryophyta</taxon>
        <taxon>Tracheophyta</taxon>
        <taxon>Spermatophyta</taxon>
        <taxon>Magnoliopsida</taxon>
        <taxon>Liliopsida</taxon>
        <taxon>Poales</taxon>
        <taxon>Poaceae</taxon>
        <taxon>PACMAD clade</taxon>
        <taxon>Arundinoideae</taxon>
        <taxon>Arundineae</taxon>
        <taxon>Arundo</taxon>
    </lineage>
</organism>
<evidence type="ECO:0000313" key="1">
    <source>
        <dbReference type="EMBL" id="JAD37661.1"/>
    </source>
</evidence>
<dbReference type="EMBL" id="GBRH01260234">
    <property type="protein sequence ID" value="JAD37661.1"/>
    <property type="molecule type" value="Transcribed_RNA"/>
</dbReference>
<sequence>MFLPAVLQISTTSLHMVEILSPR</sequence>
<accession>A0A0A8ZFV0</accession>
<protein>
    <submittedName>
        <fullName evidence="1">Uncharacterized protein</fullName>
    </submittedName>
</protein>
<reference evidence="1" key="1">
    <citation type="submission" date="2014-09" db="EMBL/GenBank/DDBJ databases">
        <authorList>
            <person name="Magalhaes I.L.F."/>
            <person name="Oliveira U."/>
            <person name="Santos F.R."/>
            <person name="Vidigal T.H.D.A."/>
            <person name="Brescovit A.D."/>
            <person name="Santos A.J."/>
        </authorList>
    </citation>
    <scope>NUCLEOTIDE SEQUENCE</scope>
    <source>
        <tissue evidence="1">Shoot tissue taken approximately 20 cm above the soil surface</tissue>
    </source>
</reference>
<name>A0A0A8ZFV0_ARUDO</name>
<proteinExistence type="predicted"/>